<evidence type="ECO:0000313" key="2">
    <source>
        <dbReference type="EMBL" id="AFZ81467.1"/>
    </source>
</evidence>
<keyword evidence="3" id="KW-1185">Reference proteome</keyword>
<sequence>MMIFLHFTLWFAFLGLAVAIEPKEDKTERLTLDITDQNRFQLCLVKTKEYNDLESIFYIPRKGNLNKLIEGGVTIFESDSAKLSEVMIVMENNEARLALIQCAFETSHKYYEKVADQWHPIDHGTFEDKRANIRSRMTTLSRFQLNLESKRDCSQFVVKRLDCGDHILYTYTPKCGHHATSVIFGKTQIWTSNDGKRCAEVLAYCKDGVLRAAQLFIADLKTEEILYFEIKGELSVPISDSRLSLIVMEMQSETKRIQYILDIANVDRTNFEVATCTLGGVTYTVYEPKSKYLEAIVDGNKRIWQIQNSRERCYSILTHGRDEQILVSLNILDENLGTVDSRYYHKDGDVWKPTDASVFYTELEDLKDPNSSYSLGIRSSYLTITPKMCIIALLMVVF</sequence>
<feature type="signal peptide" evidence="1">
    <location>
        <begin position="1"/>
        <end position="19"/>
    </location>
</feature>
<dbReference type="RefSeq" id="XP_004831133.1">
    <property type="nucleotide sequence ID" value="XM_004831076.1"/>
</dbReference>
<protein>
    <submittedName>
        <fullName evidence="2">104 kDa microneme-rhoptry antigen p104, putative</fullName>
    </submittedName>
</protein>
<dbReference type="KEGG" id="beq:BEWA_008790"/>
<gene>
    <name evidence="2" type="ORF">BEWA_008790</name>
</gene>
<dbReference type="AlphaFoldDB" id="L0B0U2"/>
<evidence type="ECO:0000256" key="1">
    <source>
        <dbReference type="SAM" id="SignalP"/>
    </source>
</evidence>
<dbReference type="Proteomes" id="UP000031512">
    <property type="component" value="Chromosome 3"/>
</dbReference>
<reference evidence="2 3" key="1">
    <citation type="journal article" date="2012" name="BMC Genomics">
        <title>Comparative genomic analysis and phylogenetic position of Theileria equi.</title>
        <authorList>
            <person name="Kappmeyer L.S."/>
            <person name="Thiagarajan M."/>
            <person name="Herndon D.R."/>
            <person name="Ramsay J.D."/>
            <person name="Caler E."/>
            <person name="Djikeng A."/>
            <person name="Gillespie J.J."/>
            <person name="Lau A.O."/>
            <person name="Roalson E.H."/>
            <person name="Silva J.C."/>
            <person name="Silva M.G."/>
            <person name="Suarez C.E."/>
            <person name="Ueti M.W."/>
            <person name="Nene V.M."/>
            <person name="Mealey R.H."/>
            <person name="Knowles D.P."/>
            <person name="Brayton K.A."/>
        </authorList>
    </citation>
    <scope>NUCLEOTIDE SEQUENCE [LARGE SCALE GENOMIC DNA]</scope>
    <source>
        <strain evidence="2 3">WA</strain>
    </source>
</reference>
<dbReference type="GeneID" id="15805859"/>
<accession>L0B0U2</accession>
<keyword evidence="1" id="KW-0732">Signal</keyword>
<feature type="chain" id="PRO_5003940025" evidence="1">
    <location>
        <begin position="20"/>
        <end position="398"/>
    </location>
</feature>
<dbReference type="EMBL" id="CP001670">
    <property type="protein sequence ID" value="AFZ81467.1"/>
    <property type="molecule type" value="Genomic_DNA"/>
</dbReference>
<name>L0B0U2_THEEQ</name>
<organism evidence="2 3">
    <name type="scientific">Theileria equi strain WA</name>
    <dbReference type="NCBI Taxonomy" id="1537102"/>
    <lineage>
        <taxon>Eukaryota</taxon>
        <taxon>Sar</taxon>
        <taxon>Alveolata</taxon>
        <taxon>Apicomplexa</taxon>
        <taxon>Aconoidasida</taxon>
        <taxon>Piroplasmida</taxon>
        <taxon>Theileriidae</taxon>
        <taxon>Theileria</taxon>
    </lineage>
</organism>
<dbReference type="VEuPathDB" id="PiroplasmaDB:BEWA_008790"/>
<evidence type="ECO:0000313" key="3">
    <source>
        <dbReference type="Proteomes" id="UP000031512"/>
    </source>
</evidence>
<proteinExistence type="predicted"/>